<evidence type="ECO:0000259" key="8">
    <source>
        <dbReference type="PROSITE" id="PS51767"/>
    </source>
</evidence>
<dbReference type="EMBL" id="CABFJX010000012">
    <property type="protein sequence ID" value="VTT57401.1"/>
    <property type="molecule type" value="Genomic_DNA"/>
</dbReference>
<dbReference type="Pfam" id="PF00026">
    <property type="entry name" value="Asp"/>
    <property type="match status" value="2"/>
</dbReference>
<name>A0A9Q9U4X9_FUSFU</name>
<dbReference type="PROSITE" id="PS00141">
    <property type="entry name" value="ASP_PROTEASE"/>
    <property type="match status" value="1"/>
</dbReference>
<evidence type="ECO:0000313" key="9">
    <source>
        <dbReference type="EMBL" id="VTT57401.1"/>
    </source>
</evidence>
<evidence type="ECO:0000256" key="6">
    <source>
        <dbReference type="RuleBase" id="RU000454"/>
    </source>
</evidence>
<evidence type="ECO:0000256" key="1">
    <source>
        <dbReference type="ARBA" id="ARBA00007447"/>
    </source>
</evidence>
<evidence type="ECO:0000256" key="2">
    <source>
        <dbReference type="ARBA" id="ARBA00022670"/>
    </source>
</evidence>
<dbReference type="Proteomes" id="UP000760494">
    <property type="component" value="Unassembled WGS sequence"/>
</dbReference>
<dbReference type="InterPro" id="IPR034163">
    <property type="entry name" value="Aspergillopepsin-like_cat_dom"/>
</dbReference>
<comment type="similarity">
    <text evidence="1 6">Belongs to the peptidase A1 family.</text>
</comment>
<keyword evidence="2 6" id="KW-0645">Protease</keyword>
<dbReference type="Gene3D" id="2.40.70.10">
    <property type="entry name" value="Acid Proteases"/>
    <property type="match status" value="2"/>
</dbReference>
<dbReference type="InterPro" id="IPR001969">
    <property type="entry name" value="Aspartic_peptidase_AS"/>
</dbReference>
<feature type="disulfide bond" evidence="5">
    <location>
        <begin position="371"/>
        <end position="410"/>
    </location>
</feature>
<dbReference type="CDD" id="cd06097">
    <property type="entry name" value="Aspergillopepsin_like"/>
    <property type="match status" value="1"/>
</dbReference>
<evidence type="ECO:0000256" key="3">
    <source>
        <dbReference type="ARBA" id="ARBA00022750"/>
    </source>
</evidence>
<dbReference type="InterPro" id="IPR021109">
    <property type="entry name" value="Peptidase_aspartic_dom_sf"/>
</dbReference>
<keyword evidence="7" id="KW-0732">Signal</keyword>
<dbReference type="GO" id="GO:0006508">
    <property type="term" value="P:proteolysis"/>
    <property type="evidence" value="ECO:0007669"/>
    <property type="project" value="UniProtKB-KW"/>
</dbReference>
<feature type="domain" description="Peptidase A1" evidence="8">
    <location>
        <begin position="98"/>
        <end position="447"/>
    </location>
</feature>
<evidence type="ECO:0000256" key="7">
    <source>
        <dbReference type="SAM" id="SignalP"/>
    </source>
</evidence>
<feature type="signal peptide" evidence="7">
    <location>
        <begin position="1"/>
        <end position="20"/>
    </location>
</feature>
<dbReference type="InterPro" id="IPR001461">
    <property type="entry name" value="Aspartic_peptidase_A1"/>
</dbReference>
<evidence type="ECO:0000313" key="10">
    <source>
        <dbReference type="Proteomes" id="UP000760494"/>
    </source>
</evidence>
<dbReference type="PANTHER" id="PTHR47966">
    <property type="entry name" value="BETA-SITE APP-CLEAVING ENZYME, ISOFORM A-RELATED"/>
    <property type="match status" value="1"/>
</dbReference>
<sequence>MRSLAFLAVLLVVSVASASASASASAAASAATPQHKGRKGFSLEATKNSNSKPDFVREWVAAHQKWGKGVSPETLSAFSLLDDDGRVDVKPLGADEIYIADVKVGNPPQTLKMALDTGSADLYQRFMLTSTSGGCNLQTQSIEPTLKVLGLLVTSPTLPRHLADFAMPNGKLSTVRIISRFIPWGHVVLTSLIVDGTHANGIVYLDTVRLGDFELNNTAIQSAQIVAPRFERETELTGILGLAKSLPSNIDPPTPSLLDKLRPLLADPVFTVDMRRNATGRFDFGYIDENRAKDNISWMATREDSPHWDVTFDTTAWTGLRQVWMAHTFEATIDTGTTLLFLPGDLASMYWYDVPDMRVDPRLGDSFTFPCKFSNDLPDLMFKVPGTEHVLRIPGPYLSYSTTDNDSDYCWGGLQSAESLGVTIIGDIALKALYVAFDLENNKVGFANKDLDDVDDW</sequence>
<proteinExistence type="inferred from homology"/>
<organism evidence="9 10">
    <name type="scientific">Fusarium fujikuroi</name>
    <name type="common">Bakanae and foot rot disease fungus</name>
    <name type="synonym">Gibberella fujikuroi</name>
    <dbReference type="NCBI Taxonomy" id="5127"/>
    <lineage>
        <taxon>Eukaryota</taxon>
        <taxon>Fungi</taxon>
        <taxon>Dikarya</taxon>
        <taxon>Ascomycota</taxon>
        <taxon>Pezizomycotina</taxon>
        <taxon>Sordariomycetes</taxon>
        <taxon>Hypocreomycetidae</taxon>
        <taxon>Hypocreales</taxon>
        <taxon>Nectriaceae</taxon>
        <taxon>Fusarium</taxon>
        <taxon>Fusarium fujikuroi species complex</taxon>
    </lineage>
</organism>
<feature type="chain" id="PRO_5040304322" description="Peptidase A1 domain-containing protein" evidence="7">
    <location>
        <begin position="21"/>
        <end position="457"/>
    </location>
</feature>
<keyword evidence="4 6" id="KW-0378">Hydrolase</keyword>
<dbReference type="PROSITE" id="PS51767">
    <property type="entry name" value="PEPTIDASE_A1"/>
    <property type="match status" value="1"/>
</dbReference>
<comment type="caution">
    <text evidence="9">The sequence shown here is derived from an EMBL/GenBank/DDBJ whole genome shotgun (WGS) entry which is preliminary data.</text>
</comment>
<evidence type="ECO:0000256" key="5">
    <source>
        <dbReference type="PIRSR" id="PIRSR601461-2"/>
    </source>
</evidence>
<dbReference type="GO" id="GO:0004190">
    <property type="term" value="F:aspartic-type endopeptidase activity"/>
    <property type="evidence" value="ECO:0007669"/>
    <property type="project" value="UniProtKB-KW"/>
</dbReference>
<dbReference type="PRINTS" id="PR00792">
    <property type="entry name" value="PEPSIN"/>
</dbReference>
<dbReference type="AlphaFoldDB" id="A0A9Q9U4X9"/>
<reference evidence="9" key="1">
    <citation type="submission" date="2019-05" db="EMBL/GenBank/DDBJ databases">
        <authorList>
            <person name="Piombo E."/>
        </authorList>
    </citation>
    <scope>NUCLEOTIDE SEQUENCE</scope>
    <source>
        <strain evidence="9">C2S</strain>
    </source>
</reference>
<dbReference type="InterPro" id="IPR033121">
    <property type="entry name" value="PEPTIDASE_A1"/>
</dbReference>
<evidence type="ECO:0000256" key="4">
    <source>
        <dbReference type="ARBA" id="ARBA00022801"/>
    </source>
</evidence>
<gene>
    <name evidence="9" type="ORF">C2S_13654</name>
</gene>
<dbReference type="PANTHER" id="PTHR47966:SF1">
    <property type="entry name" value="ASPARTYL PROTEINASE"/>
    <property type="match status" value="1"/>
</dbReference>
<accession>A0A9Q9U4X9</accession>
<protein>
    <recommendedName>
        <fullName evidence="8">Peptidase A1 domain-containing protein</fullName>
    </recommendedName>
</protein>
<keyword evidence="3 6" id="KW-0064">Aspartyl protease</keyword>
<dbReference type="SUPFAM" id="SSF50630">
    <property type="entry name" value="Acid proteases"/>
    <property type="match status" value="1"/>
</dbReference>
<keyword evidence="5" id="KW-1015">Disulfide bond</keyword>